<dbReference type="SUPFAM" id="SSF54909">
    <property type="entry name" value="Dimeric alpha+beta barrel"/>
    <property type="match status" value="1"/>
</dbReference>
<dbReference type="InterPro" id="IPR011008">
    <property type="entry name" value="Dimeric_a/b-barrel"/>
</dbReference>
<sequence length="101" mass="11464">MFSIVVKFNVNPEYKDTLVKVLVEDGKGSLKDEPGTVRFDVIQDASNPNILFLYESYQDQIAFEAHTQGEYYKKAIEVFNEMTSNNYGTVEELGRGATLFP</sequence>
<protein>
    <submittedName>
        <fullName evidence="2">Antibiotic biosynthesis monooxygenase</fullName>
    </submittedName>
</protein>
<dbReference type="AlphaFoldDB" id="A0A552AS73"/>
<dbReference type="PROSITE" id="PS51725">
    <property type="entry name" value="ABM"/>
    <property type="match status" value="1"/>
</dbReference>
<evidence type="ECO:0000313" key="3">
    <source>
        <dbReference type="Proteomes" id="UP000316280"/>
    </source>
</evidence>
<dbReference type="GO" id="GO:0005829">
    <property type="term" value="C:cytosol"/>
    <property type="evidence" value="ECO:0007669"/>
    <property type="project" value="TreeGrafter"/>
</dbReference>
<dbReference type="EMBL" id="SFBR01000054">
    <property type="protein sequence ID" value="TRT88244.1"/>
    <property type="molecule type" value="Genomic_DNA"/>
</dbReference>
<comment type="caution">
    <text evidence="2">The sequence shown here is derived from an EMBL/GenBank/DDBJ whole genome shotgun (WGS) entry which is preliminary data.</text>
</comment>
<accession>A0A552AS73</accession>
<gene>
    <name evidence="2" type="ORF">EWV63_06450</name>
</gene>
<reference evidence="2 3" key="1">
    <citation type="submission" date="2019-01" db="EMBL/GenBank/DDBJ databases">
        <title>Coherence of Microcystis species and biogeography revealed through population genomics.</title>
        <authorList>
            <person name="Perez-Carrascal O.M."/>
            <person name="Terrat Y."/>
            <person name="Giani A."/>
            <person name="Fortin N."/>
            <person name="Tromas N."/>
            <person name="Shapiro B.J."/>
        </authorList>
    </citation>
    <scope>NUCLEOTIDE SEQUENCE [LARGE SCALE GENOMIC DNA]</scope>
    <source>
        <strain evidence="2">Ma_OC_H_19870700_S124</strain>
    </source>
</reference>
<dbReference type="InterPro" id="IPR050744">
    <property type="entry name" value="AI-2_Isomerase_LsrG"/>
</dbReference>
<feature type="domain" description="ABM" evidence="1">
    <location>
        <begin position="2"/>
        <end position="92"/>
    </location>
</feature>
<dbReference type="Gene3D" id="3.30.70.100">
    <property type="match status" value="1"/>
</dbReference>
<dbReference type="GO" id="GO:0004497">
    <property type="term" value="F:monooxygenase activity"/>
    <property type="evidence" value="ECO:0007669"/>
    <property type="project" value="UniProtKB-KW"/>
</dbReference>
<evidence type="ECO:0000313" key="2">
    <source>
        <dbReference type="EMBL" id="TRT88244.1"/>
    </source>
</evidence>
<dbReference type="Pfam" id="PF03992">
    <property type="entry name" value="ABM"/>
    <property type="match status" value="1"/>
</dbReference>
<dbReference type="InterPro" id="IPR007138">
    <property type="entry name" value="ABM_dom"/>
</dbReference>
<proteinExistence type="predicted"/>
<dbReference type="PANTHER" id="PTHR33336">
    <property type="entry name" value="QUINOL MONOOXYGENASE YGIN-RELATED"/>
    <property type="match status" value="1"/>
</dbReference>
<evidence type="ECO:0000259" key="1">
    <source>
        <dbReference type="PROSITE" id="PS51725"/>
    </source>
</evidence>
<keyword evidence="2" id="KW-0503">Monooxygenase</keyword>
<dbReference type="Proteomes" id="UP000316280">
    <property type="component" value="Unassembled WGS sequence"/>
</dbReference>
<dbReference type="PANTHER" id="PTHR33336:SF1">
    <property type="entry name" value="(4S)-4-HYDROXY-5-PHOSPHONOOXYPENTANE-2,3-DIONE ISOMERASE"/>
    <property type="match status" value="1"/>
</dbReference>
<name>A0A552AS73_MICAE</name>
<organism evidence="2 3">
    <name type="scientific">Microcystis aeruginosa Ma_OC_H_19870700_S124</name>
    <dbReference type="NCBI Taxonomy" id="2486262"/>
    <lineage>
        <taxon>Bacteria</taxon>
        <taxon>Bacillati</taxon>
        <taxon>Cyanobacteriota</taxon>
        <taxon>Cyanophyceae</taxon>
        <taxon>Oscillatoriophycideae</taxon>
        <taxon>Chroococcales</taxon>
        <taxon>Microcystaceae</taxon>
        <taxon>Microcystis</taxon>
    </lineage>
</organism>
<keyword evidence="2" id="KW-0560">Oxidoreductase</keyword>